<keyword evidence="2" id="KW-1185">Reference proteome</keyword>
<name>A0ABM1GZR9_SOLPN</name>
<dbReference type="InterPro" id="IPR036397">
    <property type="entry name" value="RNaseH_sf"/>
</dbReference>
<dbReference type="InterPro" id="IPR012337">
    <property type="entry name" value="RNaseH-like_sf"/>
</dbReference>
<reference evidence="2" key="1">
    <citation type="journal article" date="2014" name="Nat. Genet.">
        <title>The genome of the stress-tolerant wild tomato species Solanum pennellii.</title>
        <authorList>
            <person name="Bolger A."/>
            <person name="Scossa F."/>
            <person name="Bolger M.E."/>
            <person name="Lanz C."/>
            <person name="Maumus F."/>
            <person name="Tohge T."/>
            <person name="Quesneville H."/>
            <person name="Alseekh S."/>
            <person name="Sorensen I."/>
            <person name="Lichtenstein G."/>
            <person name="Fich E.A."/>
            <person name="Conte M."/>
            <person name="Keller H."/>
            <person name="Schneeberger K."/>
            <person name="Schwacke R."/>
            <person name="Ofner I."/>
            <person name="Vrebalov J."/>
            <person name="Xu Y."/>
            <person name="Osorio S."/>
            <person name="Aflitos S.A."/>
            <person name="Schijlen E."/>
            <person name="Jimenez-Gomez J.M."/>
            <person name="Ryngajllo M."/>
            <person name="Kimura S."/>
            <person name="Kumar R."/>
            <person name="Koenig D."/>
            <person name="Headland L.R."/>
            <person name="Maloof J.N."/>
            <person name="Sinha N."/>
            <person name="van Ham R.C."/>
            <person name="Lankhorst R.K."/>
            <person name="Mao L."/>
            <person name="Vogel A."/>
            <person name="Arsova B."/>
            <person name="Panstruga R."/>
            <person name="Fei Z."/>
            <person name="Rose J.K."/>
            <person name="Zamir D."/>
            <person name="Carrari F."/>
            <person name="Giovannoni J.J."/>
            <person name="Weigel D."/>
            <person name="Usadel B."/>
            <person name="Fernie A.R."/>
        </authorList>
    </citation>
    <scope>NUCLEOTIDE SEQUENCE [LARGE SCALE GENOMIC DNA]</scope>
    <source>
        <strain evidence="2">cv. LA0716</strain>
    </source>
</reference>
<dbReference type="PANTHER" id="PTHR34072">
    <property type="entry name" value="ENZYMATIC POLYPROTEIN-RELATED"/>
    <property type="match status" value="1"/>
</dbReference>
<dbReference type="RefSeq" id="XP_015078289.1">
    <property type="nucleotide sequence ID" value="XM_015222803.1"/>
</dbReference>
<evidence type="ECO:0000259" key="1">
    <source>
        <dbReference type="PROSITE" id="PS50994"/>
    </source>
</evidence>
<organism evidence="2 3">
    <name type="scientific">Solanum pennellii</name>
    <name type="common">Tomato</name>
    <name type="synonym">Lycopersicon pennellii</name>
    <dbReference type="NCBI Taxonomy" id="28526"/>
    <lineage>
        <taxon>Eukaryota</taxon>
        <taxon>Viridiplantae</taxon>
        <taxon>Streptophyta</taxon>
        <taxon>Embryophyta</taxon>
        <taxon>Tracheophyta</taxon>
        <taxon>Spermatophyta</taxon>
        <taxon>Magnoliopsida</taxon>
        <taxon>eudicotyledons</taxon>
        <taxon>Gunneridae</taxon>
        <taxon>Pentapetalae</taxon>
        <taxon>asterids</taxon>
        <taxon>lamiids</taxon>
        <taxon>Solanales</taxon>
        <taxon>Solanaceae</taxon>
        <taxon>Solanoideae</taxon>
        <taxon>Solaneae</taxon>
        <taxon>Solanum</taxon>
        <taxon>Solanum subgen. Lycopersicon</taxon>
    </lineage>
</organism>
<dbReference type="PANTHER" id="PTHR34072:SF57">
    <property type="entry name" value="RNA-DIRECTED DNA POLYMERASE"/>
    <property type="match status" value="1"/>
</dbReference>
<dbReference type="GeneID" id="107022094"/>
<protein>
    <submittedName>
        <fullName evidence="3">Uncharacterized protein LOC107022094</fullName>
    </submittedName>
</protein>
<sequence>MAKKDVKPRLIIWVLLLQEFNFELKDRKKTENQVADHLSRLEDEAMRELSKRAEIDDAFPYEHVLVASQDLIPCFANFTNYLASDIVPSDLSFHQRNNFMYDVKNFSWDEPFLYQSCAYGIIFRCVLEFERLSILEACHSSPVEEITLPNNDGKSVTVFLKKHIFSRFGSPRVIISDGVSHLFNKFFKGILEKHGVRHNMATPYHPQTCGQVEVPNPEIQQILAKTVNANRMNYSRRHDDVLWD</sequence>
<evidence type="ECO:0000313" key="2">
    <source>
        <dbReference type="Proteomes" id="UP000694930"/>
    </source>
</evidence>
<accession>A0ABM1GZR9</accession>
<dbReference type="PROSITE" id="PS50994">
    <property type="entry name" value="INTEGRASE"/>
    <property type="match status" value="1"/>
</dbReference>
<feature type="domain" description="Integrase catalytic" evidence="1">
    <location>
        <begin position="84"/>
        <end position="244"/>
    </location>
</feature>
<gene>
    <name evidence="3" type="primary">LOC107022094</name>
</gene>
<dbReference type="Proteomes" id="UP000694930">
    <property type="component" value="Chromosome 6"/>
</dbReference>
<reference evidence="3" key="2">
    <citation type="submission" date="2025-08" db="UniProtKB">
        <authorList>
            <consortium name="RefSeq"/>
        </authorList>
    </citation>
    <scope>IDENTIFICATION</scope>
</reference>
<evidence type="ECO:0000313" key="3">
    <source>
        <dbReference type="RefSeq" id="XP_015078289.1"/>
    </source>
</evidence>
<dbReference type="InterPro" id="IPR001584">
    <property type="entry name" value="Integrase_cat-core"/>
</dbReference>
<dbReference type="Gene3D" id="3.30.420.10">
    <property type="entry name" value="Ribonuclease H-like superfamily/Ribonuclease H"/>
    <property type="match status" value="1"/>
</dbReference>
<dbReference type="SUPFAM" id="SSF53098">
    <property type="entry name" value="Ribonuclease H-like"/>
    <property type="match status" value="1"/>
</dbReference>
<proteinExistence type="predicted"/>